<evidence type="ECO:0000256" key="2">
    <source>
        <dbReference type="ARBA" id="ARBA00022603"/>
    </source>
</evidence>
<dbReference type="NCBIfam" id="TIGR00536">
    <property type="entry name" value="hemK_fam"/>
    <property type="match status" value="1"/>
</dbReference>
<dbReference type="InterPro" id="IPR002052">
    <property type="entry name" value="DNA_methylase_N6_adenine_CS"/>
</dbReference>
<dbReference type="EC" id="2.1.1.297" evidence="1"/>
<dbReference type="CDD" id="cd02440">
    <property type="entry name" value="AdoMet_MTases"/>
    <property type="match status" value="1"/>
</dbReference>
<proteinExistence type="predicted"/>
<gene>
    <name evidence="7" type="ORF">K7432_002383</name>
</gene>
<evidence type="ECO:0000256" key="3">
    <source>
        <dbReference type="ARBA" id="ARBA00022679"/>
    </source>
</evidence>
<keyword evidence="8" id="KW-1185">Reference proteome</keyword>
<reference evidence="7 8" key="1">
    <citation type="submission" date="2023-04" db="EMBL/GenBank/DDBJ databases">
        <title>Genome of Basidiobolus ranarum AG-B5.</title>
        <authorList>
            <person name="Stajich J.E."/>
            <person name="Carter-House D."/>
            <person name="Gryganskyi A."/>
        </authorList>
    </citation>
    <scope>NUCLEOTIDE SEQUENCE [LARGE SCALE GENOMIC DNA]</scope>
    <source>
        <strain evidence="7 8">AG-B5</strain>
    </source>
</reference>
<sequence>MKLNISLPFRIQLAKRLLPVCENNLDHAQQEIRWLTEYVKLNLSNDPQLSELPKNELDQKENEKLEELVSQRVDLRKPLQYILGTQPFGELDIVTKPPVLIPRWETEEWALKIVDNLNTHIDEFKTQYQRKFKILDICSGSGCIALTFASMLPSGTCEVVGLDNAEHAIALSRLNTSLLSEQLRNPVEFKLLDILNDSSMAKFIEGGAYDMIISNPPYITRDEYRTLSPEVKLWEDCNALVADDDGMLFHKRLAVLAKQLSSKTKIPSIPRLAMEIGGEHQVEPLVNFLKDHQFESVQVWADLAGRDRVIAAQ</sequence>
<evidence type="ECO:0000256" key="5">
    <source>
        <dbReference type="ARBA" id="ARBA00048391"/>
    </source>
</evidence>
<comment type="caution">
    <text evidence="7">The sequence shown here is derived from an EMBL/GenBank/DDBJ whole genome shotgun (WGS) entry which is preliminary data.</text>
</comment>
<dbReference type="InterPro" id="IPR004556">
    <property type="entry name" value="HemK-like"/>
</dbReference>
<dbReference type="InterPro" id="IPR029063">
    <property type="entry name" value="SAM-dependent_MTases_sf"/>
</dbReference>
<dbReference type="Gene3D" id="1.10.8.10">
    <property type="entry name" value="DNA helicase RuvA subunit, C-terminal domain"/>
    <property type="match status" value="1"/>
</dbReference>
<evidence type="ECO:0000313" key="8">
    <source>
        <dbReference type="Proteomes" id="UP001479436"/>
    </source>
</evidence>
<evidence type="ECO:0000256" key="4">
    <source>
        <dbReference type="ARBA" id="ARBA00022691"/>
    </source>
</evidence>
<keyword evidence="2" id="KW-0489">Methyltransferase</keyword>
<dbReference type="InterPro" id="IPR007848">
    <property type="entry name" value="Small_mtfrase_dom"/>
</dbReference>
<accession>A0ABR2X1P8</accession>
<keyword evidence="4" id="KW-0949">S-adenosyl-L-methionine</keyword>
<dbReference type="Proteomes" id="UP001479436">
    <property type="component" value="Unassembled WGS sequence"/>
</dbReference>
<comment type="catalytic activity">
    <reaction evidence="5">
        <text>L-glutaminyl-[peptide chain release factor] + S-adenosyl-L-methionine = N(5)-methyl-L-glutaminyl-[peptide chain release factor] + S-adenosyl-L-homocysteine + H(+)</text>
        <dbReference type="Rhea" id="RHEA:42896"/>
        <dbReference type="Rhea" id="RHEA-COMP:10271"/>
        <dbReference type="Rhea" id="RHEA-COMP:10272"/>
        <dbReference type="ChEBI" id="CHEBI:15378"/>
        <dbReference type="ChEBI" id="CHEBI:30011"/>
        <dbReference type="ChEBI" id="CHEBI:57856"/>
        <dbReference type="ChEBI" id="CHEBI:59789"/>
        <dbReference type="ChEBI" id="CHEBI:61891"/>
        <dbReference type="EC" id="2.1.1.297"/>
    </reaction>
</comment>
<keyword evidence="3" id="KW-0808">Transferase</keyword>
<feature type="domain" description="Methyltransferase small" evidence="6">
    <location>
        <begin position="127"/>
        <end position="221"/>
    </location>
</feature>
<evidence type="ECO:0000256" key="1">
    <source>
        <dbReference type="ARBA" id="ARBA00012771"/>
    </source>
</evidence>
<dbReference type="PANTHER" id="PTHR18895:SF74">
    <property type="entry name" value="MTRF1L RELEASE FACTOR GLUTAMINE METHYLTRANSFERASE"/>
    <property type="match status" value="1"/>
</dbReference>
<organism evidence="7 8">
    <name type="scientific">Basidiobolus ranarum</name>
    <dbReference type="NCBI Taxonomy" id="34480"/>
    <lineage>
        <taxon>Eukaryota</taxon>
        <taxon>Fungi</taxon>
        <taxon>Fungi incertae sedis</taxon>
        <taxon>Zoopagomycota</taxon>
        <taxon>Entomophthoromycotina</taxon>
        <taxon>Basidiobolomycetes</taxon>
        <taxon>Basidiobolales</taxon>
        <taxon>Basidiobolaceae</taxon>
        <taxon>Basidiobolus</taxon>
    </lineage>
</organism>
<evidence type="ECO:0000313" key="7">
    <source>
        <dbReference type="EMBL" id="KAK9767661.1"/>
    </source>
</evidence>
<dbReference type="SUPFAM" id="SSF53335">
    <property type="entry name" value="S-adenosyl-L-methionine-dependent methyltransferases"/>
    <property type="match status" value="1"/>
</dbReference>
<evidence type="ECO:0000259" key="6">
    <source>
        <dbReference type="Pfam" id="PF05175"/>
    </source>
</evidence>
<dbReference type="InterPro" id="IPR050320">
    <property type="entry name" value="N5-glutamine_MTase"/>
</dbReference>
<dbReference type="PROSITE" id="PS00092">
    <property type="entry name" value="N6_MTASE"/>
    <property type="match status" value="1"/>
</dbReference>
<dbReference type="EMBL" id="JASJQH010000063">
    <property type="protein sequence ID" value="KAK9767661.1"/>
    <property type="molecule type" value="Genomic_DNA"/>
</dbReference>
<dbReference type="Pfam" id="PF05175">
    <property type="entry name" value="MTS"/>
    <property type="match status" value="1"/>
</dbReference>
<dbReference type="Gene3D" id="3.40.50.150">
    <property type="entry name" value="Vaccinia Virus protein VP39"/>
    <property type="match status" value="1"/>
</dbReference>
<protein>
    <recommendedName>
        <fullName evidence="1">peptide chain release factor N(5)-glutamine methyltransferase</fullName>
        <ecNumber evidence="1">2.1.1.297</ecNumber>
    </recommendedName>
</protein>
<name>A0ABR2X1P8_9FUNG</name>
<dbReference type="PANTHER" id="PTHR18895">
    <property type="entry name" value="HEMK METHYLTRANSFERASE"/>
    <property type="match status" value="1"/>
</dbReference>